<evidence type="ECO:0000313" key="3">
    <source>
        <dbReference type="Proteomes" id="UP000439903"/>
    </source>
</evidence>
<dbReference type="Gene3D" id="1.10.510.10">
    <property type="entry name" value="Transferase(Phosphotransferase) domain 1"/>
    <property type="match status" value="1"/>
</dbReference>
<evidence type="ECO:0000313" key="2">
    <source>
        <dbReference type="EMBL" id="KAF0557804.1"/>
    </source>
</evidence>
<organism evidence="1 3">
    <name type="scientific">Gigaspora margarita</name>
    <dbReference type="NCBI Taxonomy" id="4874"/>
    <lineage>
        <taxon>Eukaryota</taxon>
        <taxon>Fungi</taxon>
        <taxon>Fungi incertae sedis</taxon>
        <taxon>Mucoromycota</taxon>
        <taxon>Glomeromycotina</taxon>
        <taxon>Glomeromycetes</taxon>
        <taxon>Diversisporales</taxon>
        <taxon>Gigasporaceae</taxon>
        <taxon>Gigaspora</taxon>
    </lineage>
</organism>
<gene>
    <name evidence="1" type="ORF">F8M41_010835</name>
    <name evidence="2" type="ORF">F8M41_012260</name>
</gene>
<dbReference type="SUPFAM" id="SSF56112">
    <property type="entry name" value="Protein kinase-like (PK-like)"/>
    <property type="match status" value="1"/>
</dbReference>
<dbReference type="GO" id="GO:0016301">
    <property type="term" value="F:kinase activity"/>
    <property type="evidence" value="ECO:0007669"/>
    <property type="project" value="UniProtKB-KW"/>
</dbReference>
<sequence length="130" mass="15218">MIEIAMGVRAFDGRKFDNELATEICLGKRPQFNKGTLRNYNNLVKWCLNVNSKKRPTASTICYYIKNWLDEMNNGYNYKVMSQFYEADKIKPKFKSPIHPDNMYSSKKISTNEIVNIIEKFDSDEILCIL</sequence>
<dbReference type="EMBL" id="WTPW01000225">
    <property type="protein sequence ID" value="KAF0532980.1"/>
    <property type="molecule type" value="Genomic_DNA"/>
</dbReference>
<protein>
    <submittedName>
        <fullName evidence="1">Kinase-like domain-containing protein</fullName>
    </submittedName>
</protein>
<proteinExistence type="predicted"/>
<dbReference type="OrthoDB" id="2318453at2759"/>
<dbReference type="InterPro" id="IPR011009">
    <property type="entry name" value="Kinase-like_dom_sf"/>
</dbReference>
<comment type="caution">
    <text evidence="1">The sequence shown here is derived from an EMBL/GenBank/DDBJ whole genome shotgun (WGS) entry which is preliminary data.</text>
</comment>
<accession>A0A8H4AUC9</accession>
<reference evidence="1 3" key="1">
    <citation type="journal article" date="2019" name="Environ. Microbiol.">
        <title>At the nexus of three kingdoms: the genome of the mycorrhizal fungus Gigaspora margarita provides insights into plant, endobacterial and fungal interactions.</title>
        <authorList>
            <person name="Venice F."/>
            <person name="Ghignone S."/>
            <person name="Salvioli di Fossalunga A."/>
            <person name="Amselem J."/>
            <person name="Novero M."/>
            <person name="Xianan X."/>
            <person name="Sedzielewska Toro K."/>
            <person name="Morin E."/>
            <person name="Lipzen A."/>
            <person name="Grigoriev I.V."/>
            <person name="Henrissat B."/>
            <person name="Martin F.M."/>
            <person name="Bonfante P."/>
        </authorList>
    </citation>
    <scope>NUCLEOTIDE SEQUENCE [LARGE SCALE GENOMIC DNA]</scope>
    <source>
        <strain evidence="1 3">BEG34</strain>
    </source>
</reference>
<keyword evidence="3" id="KW-1185">Reference proteome</keyword>
<dbReference type="EMBL" id="WTPW01000026">
    <property type="protein sequence ID" value="KAF0557804.1"/>
    <property type="molecule type" value="Genomic_DNA"/>
</dbReference>
<dbReference type="Proteomes" id="UP000439903">
    <property type="component" value="Unassembled WGS sequence"/>
</dbReference>
<name>A0A8H4AUC9_GIGMA</name>
<evidence type="ECO:0000313" key="1">
    <source>
        <dbReference type="EMBL" id="KAF0532980.1"/>
    </source>
</evidence>
<keyword evidence="1" id="KW-0808">Transferase</keyword>
<dbReference type="AlphaFoldDB" id="A0A8H4AUC9"/>
<keyword evidence="1" id="KW-0418">Kinase</keyword>